<name>A0ABY6HTD4_9ARCH</name>
<keyword evidence="1" id="KW-0812">Transmembrane</keyword>
<evidence type="ECO:0000313" key="3">
    <source>
        <dbReference type="Proteomes" id="UP001208689"/>
    </source>
</evidence>
<dbReference type="Proteomes" id="UP001208689">
    <property type="component" value="Chromosome"/>
</dbReference>
<feature type="transmembrane region" description="Helical" evidence="1">
    <location>
        <begin position="144"/>
        <end position="166"/>
    </location>
</feature>
<feature type="transmembrane region" description="Helical" evidence="1">
    <location>
        <begin position="114"/>
        <end position="132"/>
    </location>
</feature>
<accession>A0ABY6HTD4</accession>
<proteinExistence type="predicted"/>
<feature type="transmembrane region" description="Helical" evidence="1">
    <location>
        <begin position="186"/>
        <end position="208"/>
    </location>
</feature>
<keyword evidence="1" id="KW-0472">Membrane</keyword>
<gene>
    <name evidence="2" type="ORF">NEF87_003068</name>
</gene>
<reference evidence="2" key="1">
    <citation type="submission" date="2022-09" db="EMBL/GenBank/DDBJ databases">
        <title>Actin cytoskeleton and complex cell architecture in an #Asgard archaeon.</title>
        <authorList>
            <person name="Ponce Toledo R.I."/>
            <person name="Schleper C."/>
            <person name="Rodrigues Oliveira T."/>
            <person name="Wollweber F."/>
            <person name="Xu J."/>
            <person name="Rittmann S."/>
            <person name="Klingl A."/>
            <person name="Pilhofer M."/>
        </authorList>
    </citation>
    <scope>NUCLEOTIDE SEQUENCE</scope>
    <source>
        <strain evidence="2">B-35</strain>
    </source>
</reference>
<sequence length="377" mass="43015">MILEQIHLGTFEGITQLIAVIPLIFILGFFSYFTYQAIKTRFRMYYHLMLLFFFSTTNLVFSFLLLGRTFGFIPENELIFSDSIVIIISQIFDLFALLDVLVLLLIFEQSKNTLKTLLPLVIILAMILGALFSNHESFSTGSGIILQGFTLISILILIFSVLASMVIGKIFLSSFRMIESGKQRHLFLNMIIGISLSQLFGGVLPFTLEVFSEDSVGRVSGIFSFIKIFGLMSVGYAFLRVSKNPWLMERQKNHFLLIYSTSGLLLFSKSFRKDITQDNMSLFSGAFSAITIMLKETTKIDESIKMIQYENKEMHVVTKEHFICVLMQDYSTQASQNALKEFVNDFETKFAENLSNFTGNITPFSESKIIAEKYFTY</sequence>
<protein>
    <submittedName>
        <fullName evidence="2">Uncharacterized protein</fullName>
    </submittedName>
</protein>
<evidence type="ECO:0000256" key="1">
    <source>
        <dbReference type="SAM" id="Phobius"/>
    </source>
</evidence>
<keyword evidence="3" id="KW-1185">Reference proteome</keyword>
<feature type="transmembrane region" description="Helical" evidence="1">
    <location>
        <begin position="84"/>
        <end position="107"/>
    </location>
</feature>
<feature type="transmembrane region" description="Helical" evidence="1">
    <location>
        <begin position="45"/>
        <end position="64"/>
    </location>
</feature>
<feature type="transmembrane region" description="Helical" evidence="1">
    <location>
        <begin position="220"/>
        <end position="241"/>
    </location>
</feature>
<keyword evidence="1" id="KW-1133">Transmembrane helix</keyword>
<organism evidence="2 3">
    <name type="scientific">Candidatus Lokiarchaeum ossiferum</name>
    <dbReference type="NCBI Taxonomy" id="2951803"/>
    <lineage>
        <taxon>Archaea</taxon>
        <taxon>Promethearchaeati</taxon>
        <taxon>Promethearchaeota</taxon>
        <taxon>Promethearchaeia</taxon>
        <taxon>Promethearchaeales</taxon>
        <taxon>Promethearchaeaceae</taxon>
        <taxon>Candidatus Lokiarchaeum</taxon>
    </lineage>
</organism>
<dbReference type="EMBL" id="CP104013">
    <property type="protein sequence ID" value="UYP46783.1"/>
    <property type="molecule type" value="Genomic_DNA"/>
</dbReference>
<evidence type="ECO:0000313" key="2">
    <source>
        <dbReference type="EMBL" id="UYP46783.1"/>
    </source>
</evidence>
<feature type="transmembrane region" description="Helical" evidence="1">
    <location>
        <begin position="13"/>
        <end position="33"/>
    </location>
</feature>